<organism evidence="4 5">
    <name type="scientific">Plasmodium gaboni</name>
    <dbReference type="NCBI Taxonomy" id="647221"/>
    <lineage>
        <taxon>Eukaryota</taxon>
        <taxon>Sar</taxon>
        <taxon>Alveolata</taxon>
        <taxon>Apicomplexa</taxon>
        <taxon>Aconoidasida</taxon>
        <taxon>Haemosporida</taxon>
        <taxon>Plasmodiidae</taxon>
        <taxon>Plasmodium</taxon>
        <taxon>Plasmodium (Laverania)</taxon>
    </lineage>
</organism>
<reference evidence="4 5" key="1">
    <citation type="journal article" date="2016" name="Nat. Commun.">
        <title>Genomes of cryptic chimpanzee Plasmodium species reveal key evolutionary events leading to human malaria.</title>
        <authorList>
            <person name="Sundararaman S.A."/>
            <person name="Plenderleith L.J."/>
            <person name="Liu W."/>
            <person name="Loy D.E."/>
            <person name="Learn G.H."/>
            <person name="Li Y."/>
            <person name="Shaw K.S."/>
            <person name="Ayouba A."/>
            <person name="Peeters M."/>
            <person name="Speede S."/>
            <person name="Shaw G.M."/>
            <person name="Bushman F.D."/>
            <person name="Brisson D."/>
            <person name="Rayner J.C."/>
            <person name="Sharp P.M."/>
            <person name="Hahn B.H."/>
        </authorList>
    </citation>
    <scope>NUCLEOTIDE SEQUENCE [LARGE SCALE GENOMIC DNA]</scope>
    <source>
        <strain evidence="4 5">SY75</strain>
    </source>
</reference>
<dbReference type="PANTHER" id="PTHR36193">
    <property type="entry name" value="PHISTB DOMAIN-CONTAINING RESA-LIKE PROTEIN 1"/>
    <property type="match status" value="1"/>
</dbReference>
<feature type="compositionally biased region" description="Polar residues" evidence="1">
    <location>
        <begin position="128"/>
        <end position="137"/>
    </location>
</feature>
<evidence type="ECO:0000313" key="4">
    <source>
        <dbReference type="EMBL" id="KYN93112.1"/>
    </source>
</evidence>
<sequence>MARKKSFSVFPFYLFDENRKKKFHYISFKLLCLSLYIVVFYYVFVNTSLENKGLQIVNISNVCERNLGEAQTKNEGPKWKRYLKYKKEDVNKTKHNTNNMKCNEQKVEGNKHSTNNDMKNTNVEKKSNSSTNNINYNDMSKNLTEKELYDVLNSLKECPPKEDLRNIWNHTMGVAKEDLDNLLKESKASIQKYLDNDILKNTERYGIKYFVYDEMWNLYISKFSKEVANEEVEYTKNFYNLINGKHTIDDILKFIYSFLEHFKTIINELHKKHHKDLLETVSKHVNKKK</sequence>
<dbReference type="VEuPathDB" id="PlasmoDB:PGSY75_0033600"/>
<evidence type="ECO:0000259" key="3">
    <source>
        <dbReference type="Pfam" id="PF09687"/>
    </source>
</evidence>
<dbReference type="Proteomes" id="UP000076004">
    <property type="component" value="Unassembled WGS sequence"/>
</dbReference>
<dbReference type="AlphaFoldDB" id="A0A151L2C7"/>
<accession>A0A151L2C7</accession>
<feature type="transmembrane region" description="Helical" evidence="2">
    <location>
        <begin position="23"/>
        <end position="44"/>
    </location>
</feature>
<dbReference type="KEGG" id="pgab:PGSY75_0033600"/>
<evidence type="ECO:0000256" key="2">
    <source>
        <dbReference type="SAM" id="Phobius"/>
    </source>
</evidence>
<dbReference type="Gene3D" id="6.10.280.180">
    <property type="entry name" value="Plasmodium RESA, N-terminal helical domain"/>
    <property type="match status" value="1"/>
</dbReference>
<dbReference type="PANTHER" id="PTHR36193:SF23">
    <property type="entry name" value="PHISTB DOMAIN-CONTAINING RESA-LIKE PROTEIN 1"/>
    <property type="match status" value="1"/>
</dbReference>
<keyword evidence="2" id="KW-1133">Transmembrane helix</keyword>
<dbReference type="InterPro" id="IPR006526">
    <property type="entry name" value="Export_prot_PHISTa/b/c"/>
</dbReference>
<dbReference type="NCBIfam" id="TIGR01639">
    <property type="entry name" value="P_fal_TIGR01639"/>
    <property type="match status" value="1"/>
</dbReference>
<dbReference type="InterPro" id="IPR019111">
    <property type="entry name" value="PRESA_N"/>
</dbReference>
<comment type="caution">
    <text evidence="4">The sequence shown here is derived from an EMBL/GenBank/DDBJ whole genome shotgun (WGS) entry which is preliminary data.</text>
</comment>
<gene>
    <name evidence="4" type="ORF">PGSY75_0033600</name>
</gene>
<feature type="domain" description="Plasmodium RESA N-terminal" evidence="3">
    <location>
        <begin position="142"/>
        <end position="272"/>
    </location>
</feature>
<evidence type="ECO:0000256" key="1">
    <source>
        <dbReference type="SAM" id="MobiDB-lite"/>
    </source>
</evidence>
<dbReference type="EMBL" id="LVLB01000324">
    <property type="protein sequence ID" value="KYN93112.1"/>
    <property type="molecule type" value="Genomic_DNA"/>
</dbReference>
<dbReference type="GeneID" id="29774065"/>
<protein>
    <submittedName>
        <fullName evidence="4">Exported protein (PHISTa)</fullName>
    </submittedName>
</protein>
<keyword evidence="2" id="KW-0472">Membrane</keyword>
<dbReference type="InterPro" id="IPR044885">
    <property type="entry name" value="PRESA_N_sf"/>
</dbReference>
<dbReference type="VEuPathDB" id="PlasmoDB:PGABG01_0004700"/>
<proteinExistence type="predicted"/>
<name>A0A151L2C7_9APIC</name>
<keyword evidence="2" id="KW-0812">Transmembrane</keyword>
<feature type="region of interest" description="Disordered" evidence="1">
    <location>
        <begin position="108"/>
        <end position="137"/>
    </location>
</feature>
<dbReference type="Pfam" id="PF09687">
    <property type="entry name" value="PRESAN"/>
    <property type="match status" value="1"/>
</dbReference>
<evidence type="ECO:0000313" key="5">
    <source>
        <dbReference type="Proteomes" id="UP000076004"/>
    </source>
</evidence>
<dbReference type="RefSeq" id="XP_018638759.1">
    <property type="nucleotide sequence ID" value="XM_018783469.1"/>
</dbReference>
<feature type="compositionally biased region" description="Polar residues" evidence="1">
    <location>
        <begin position="112"/>
        <end position="121"/>
    </location>
</feature>